<dbReference type="HAMAP" id="MF_00134_B">
    <property type="entry name" value="IGPS_B"/>
    <property type="match status" value="1"/>
</dbReference>
<dbReference type="PROSITE" id="PS00614">
    <property type="entry name" value="IGPS"/>
    <property type="match status" value="1"/>
</dbReference>
<evidence type="ECO:0000259" key="9">
    <source>
        <dbReference type="Pfam" id="PF00218"/>
    </source>
</evidence>
<protein>
    <recommendedName>
        <fullName evidence="3">indole-3-glycerol-phosphate synthase</fullName>
        <ecNumber evidence="3">4.1.1.48</ecNumber>
    </recommendedName>
</protein>
<evidence type="ECO:0000256" key="6">
    <source>
        <dbReference type="ARBA" id="ARBA00022822"/>
    </source>
</evidence>
<dbReference type="PANTHER" id="PTHR22854:SF2">
    <property type="entry name" value="INDOLE-3-GLYCEROL-PHOSPHATE SYNTHASE"/>
    <property type="match status" value="1"/>
</dbReference>
<dbReference type="PANTHER" id="PTHR22854">
    <property type="entry name" value="TRYPTOPHAN BIOSYNTHESIS PROTEIN"/>
    <property type="match status" value="1"/>
</dbReference>
<reference evidence="10" key="1">
    <citation type="journal article" date="2014" name="Front. Microbiol.">
        <title>High frequency of phylogenetically diverse reductive dehalogenase-homologous genes in deep subseafloor sedimentary metagenomes.</title>
        <authorList>
            <person name="Kawai M."/>
            <person name="Futagami T."/>
            <person name="Toyoda A."/>
            <person name="Takaki Y."/>
            <person name="Nishi S."/>
            <person name="Hori S."/>
            <person name="Arai W."/>
            <person name="Tsubouchi T."/>
            <person name="Morono Y."/>
            <person name="Uchiyama I."/>
            <person name="Ito T."/>
            <person name="Fujiyama A."/>
            <person name="Inagaki F."/>
            <person name="Takami H."/>
        </authorList>
    </citation>
    <scope>NUCLEOTIDE SEQUENCE</scope>
    <source>
        <strain evidence="10">Expedition CK06-06</strain>
    </source>
</reference>
<evidence type="ECO:0000256" key="3">
    <source>
        <dbReference type="ARBA" id="ARBA00012362"/>
    </source>
</evidence>
<dbReference type="AlphaFoldDB" id="X1J7T2"/>
<comment type="pathway">
    <text evidence="2">Amino-acid biosynthesis; L-tryptophan biosynthesis; L-tryptophan from chorismate: step 4/5.</text>
</comment>
<proteinExistence type="inferred from homology"/>
<keyword evidence="8" id="KW-0456">Lyase</keyword>
<dbReference type="GO" id="GO:0004425">
    <property type="term" value="F:indole-3-glycerol-phosphate synthase activity"/>
    <property type="evidence" value="ECO:0007669"/>
    <property type="project" value="UniProtKB-EC"/>
</dbReference>
<dbReference type="CDD" id="cd00331">
    <property type="entry name" value="IGPS"/>
    <property type="match status" value="1"/>
</dbReference>
<sequence>MLPLAHLKRRIAQQKPLLDFTLALKGKPMRLIAEVKQASPSRGILCPKFNPTELATTYAQGGANAISVLTEVNYFKGSIDHLAAIREVVKLPLLRKDFIFDPYQVYESRAYGADALLLIVAILSQEQFKELLSIGHSLGLECLVEVHNETDVERALLSGAEIIGINNRDLYTFTADINTTGQLRPLIPRQKIVVAESGVRSRNDIEKLKGWGVDAVVIGEALVTANNILTKMKELML</sequence>
<accession>X1J7T2</accession>
<dbReference type="EMBL" id="BARU01031429">
    <property type="protein sequence ID" value="GAH74414.1"/>
    <property type="molecule type" value="Genomic_DNA"/>
</dbReference>
<evidence type="ECO:0000313" key="10">
    <source>
        <dbReference type="EMBL" id="GAH74414.1"/>
    </source>
</evidence>
<dbReference type="InterPro" id="IPR045186">
    <property type="entry name" value="Indole-3-glycerol_P_synth"/>
</dbReference>
<evidence type="ECO:0000256" key="8">
    <source>
        <dbReference type="ARBA" id="ARBA00023239"/>
    </source>
</evidence>
<dbReference type="InterPro" id="IPR011060">
    <property type="entry name" value="RibuloseP-bd_barrel"/>
</dbReference>
<dbReference type="Pfam" id="PF00218">
    <property type="entry name" value="IGPS"/>
    <property type="match status" value="1"/>
</dbReference>
<dbReference type="EC" id="4.1.1.48" evidence="3"/>
<comment type="catalytic activity">
    <reaction evidence="1">
        <text>1-(2-carboxyphenylamino)-1-deoxy-D-ribulose 5-phosphate + H(+) = (1S,2R)-1-C-(indol-3-yl)glycerol 3-phosphate + CO2 + H2O</text>
        <dbReference type="Rhea" id="RHEA:23476"/>
        <dbReference type="ChEBI" id="CHEBI:15377"/>
        <dbReference type="ChEBI" id="CHEBI:15378"/>
        <dbReference type="ChEBI" id="CHEBI:16526"/>
        <dbReference type="ChEBI" id="CHEBI:58613"/>
        <dbReference type="ChEBI" id="CHEBI:58866"/>
        <dbReference type="EC" id="4.1.1.48"/>
    </reaction>
</comment>
<evidence type="ECO:0000256" key="1">
    <source>
        <dbReference type="ARBA" id="ARBA00001633"/>
    </source>
</evidence>
<evidence type="ECO:0000256" key="7">
    <source>
        <dbReference type="ARBA" id="ARBA00023141"/>
    </source>
</evidence>
<dbReference type="InterPro" id="IPR013798">
    <property type="entry name" value="Indole-3-glycerol_P_synth_dom"/>
</dbReference>
<keyword evidence="7" id="KW-0057">Aromatic amino acid biosynthesis</keyword>
<keyword evidence="4" id="KW-0028">Amino-acid biosynthesis</keyword>
<dbReference type="SUPFAM" id="SSF51366">
    <property type="entry name" value="Ribulose-phoshate binding barrel"/>
    <property type="match status" value="1"/>
</dbReference>
<evidence type="ECO:0000256" key="5">
    <source>
        <dbReference type="ARBA" id="ARBA00022793"/>
    </source>
</evidence>
<dbReference type="InterPro" id="IPR001468">
    <property type="entry name" value="Indole-3-GlycerolPSynthase_CS"/>
</dbReference>
<name>X1J7T2_9ZZZZ</name>
<feature type="domain" description="Indole-3-glycerol phosphate synthase" evidence="9">
    <location>
        <begin position="3"/>
        <end position="235"/>
    </location>
</feature>
<comment type="caution">
    <text evidence="10">The sequence shown here is derived from an EMBL/GenBank/DDBJ whole genome shotgun (WGS) entry which is preliminary data.</text>
</comment>
<dbReference type="Gene3D" id="3.20.20.70">
    <property type="entry name" value="Aldolase class I"/>
    <property type="match status" value="1"/>
</dbReference>
<dbReference type="UniPathway" id="UPA00035">
    <property type="reaction ID" value="UER00043"/>
</dbReference>
<gene>
    <name evidence="10" type="ORF">S03H2_49703</name>
</gene>
<evidence type="ECO:0000256" key="4">
    <source>
        <dbReference type="ARBA" id="ARBA00022605"/>
    </source>
</evidence>
<evidence type="ECO:0000256" key="2">
    <source>
        <dbReference type="ARBA" id="ARBA00004696"/>
    </source>
</evidence>
<keyword evidence="6" id="KW-0822">Tryptophan biosynthesis</keyword>
<dbReference type="InterPro" id="IPR013785">
    <property type="entry name" value="Aldolase_TIM"/>
</dbReference>
<dbReference type="GO" id="GO:0004640">
    <property type="term" value="F:phosphoribosylanthranilate isomerase activity"/>
    <property type="evidence" value="ECO:0007669"/>
    <property type="project" value="TreeGrafter"/>
</dbReference>
<dbReference type="GO" id="GO:0000162">
    <property type="term" value="P:L-tryptophan biosynthetic process"/>
    <property type="evidence" value="ECO:0007669"/>
    <property type="project" value="UniProtKB-UniPathway"/>
</dbReference>
<dbReference type="FunFam" id="3.20.20.70:FF:000024">
    <property type="entry name" value="Indole-3-glycerol phosphate synthase"/>
    <property type="match status" value="1"/>
</dbReference>
<organism evidence="10">
    <name type="scientific">marine sediment metagenome</name>
    <dbReference type="NCBI Taxonomy" id="412755"/>
    <lineage>
        <taxon>unclassified sequences</taxon>
        <taxon>metagenomes</taxon>
        <taxon>ecological metagenomes</taxon>
    </lineage>
</organism>
<dbReference type="NCBIfam" id="NF001377">
    <property type="entry name" value="PRK00278.2-4"/>
    <property type="match status" value="1"/>
</dbReference>
<keyword evidence="5" id="KW-0210">Decarboxylase</keyword>